<keyword evidence="1" id="KW-0472">Membrane</keyword>
<dbReference type="Proteomes" id="UP001642409">
    <property type="component" value="Unassembled WGS sequence"/>
</dbReference>
<organism evidence="2">
    <name type="scientific">Hexamita inflata</name>
    <dbReference type="NCBI Taxonomy" id="28002"/>
    <lineage>
        <taxon>Eukaryota</taxon>
        <taxon>Metamonada</taxon>
        <taxon>Diplomonadida</taxon>
        <taxon>Hexamitidae</taxon>
        <taxon>Hexamitinae</taxon>
        <taxon>Hexamita</taxon>
    </lineage>
</organism>
<feature type="transmembrane region" description="Helical" evidence="1">
    <location>
        <begin position="420"/>
        <end position="443"/>
    </location>
</feature>
<evidence type="ECO:0000256" key="1">
    <source>
        <dbReference type="SAM" id="Phobius"/>
    </source>
</evidence>
<name>A0AA86TZ53_9EUKA</name>
<evidence type="ECO:0000313" key="2">
    <source>
        <dbReference type="EMBL" id="CAI9925828.1"/>
    </source>
</evidence>
<gene>
    <name evidence="2" type="ORF">HINF_LOCUS13473</name>
    <name evidence="3" type="ORF">HINF_LOCUS26670</name>
</gene>
<evidence type="ECO:0000313" key="3">
    <source>
        <dbReference type="EMBL" id="CAL6018852.1"/>
    </source>
</evidence>
<sequence length="480" mass="54301">MIFAFAFAKVKMVQWSPEWLQSYEYSQDDVLDLAVCDSTAYQIMPDGTLQVKGMKYGLQNQESIGFIKTDISSVSRVFCVRGEFWYLTKAGQLMAEDGVESGKLKFKQMFTQHVLDVNGTYDIDLVLTTEGLFIRGDCQDPKCGISSQTFDTFTMVSFSQFTQKITSFHVAESQYNIFLYLENGDVYLTGNSESFPIAQDSDRIRKIGSGIKSVQMGWNATVVQQVLYYLRGTDLMMYSSKLTPNEQLVQTGVIDFLSLEYRLTITESSVELFYENSQKNSGTALYCDRVPTDPLCIKIQTESLRKEDCPPSSTEHVCELQRCRIDQFAEQQMQDKQHKKQVSVDCAYKTPCGTTDYFCWALFCQQYDPSTQVPQCFMKYEKLTAQIQQQPSQQSFFRGNYLFYFERALSNTNKVSPGGAAGIAIAACVVIFAFVLTIAIVQLKRKSIRTQIMTQSTDSVITTAQSVEAVLTTTKSVEVL</sequence>
<keyword evidence="1" id="KW-0812">Transmembrane</keyword>
<reference evidence="2" key="1">
    <citation type="submission" date="2023-06" db="EMBL/GenBank/DDBJ databases">
        <authorList>
            <person name="Kurt Z."/>
        </authorList>
    </citation>
    <scope>NUCLEOTIDE SEQUENCE</scope>
</reference>
<evidence type="ECO:0000313" key="4">
    <source>
        <dbReference type="Proteomes" id="UP001642409"/>
    </source>
</evidence>
<keyword evidence="1" id="KW-1133">Transmembrane helix</keyword>
<accession>A0AA86TZ53</accession>
<dbReference type="InterPro" id="IPR009091">
    <property type="entry name" value="RCC1/BLIP-II"/>
</dbReference>
<dbReference type="EMBL" id="CAXDID020000081">
    <property type="protein sequence ID" value="CAL6018852.1"/>
    <property type="molecule type" value="Genomic_DNA"/>
</dbReference>
<protein>
    <submittedName>
        <fullName evidence="2">Regulator of chromosome condensation 1/beta-lactamase-inhibitor protein II</fullName>
    </submittedName>
    <submittedName>
        <fullName evidence="3">Regulator_of chromosome condensation 1/beta-lactamase-inhibitor protein II</fullName>
    </submittedName>
</protein>
<proteinExistence type="predicted"/>
<keyword evidence="4" id="KW-1185">Reference proteome</keyword>
<dbReference type="EMBL" id="CATOUU010000347">
    <property type="protein sequence ID" value="CAI9925828.1"/>
    <property type="molecule type" value="Genomic_DNA"/>
</dbReference>
<reference evidence="3 4" key="2">
    <citation type="submission" date="2024-07" db="EMBL/GenBank/DDBJ databases">
        <authorList>
            <person name="Akdeniz Z."/>
        </authorList>
    </citation>
    <scope>NUCLEOTIDE SEQUENCE [LARGE SCALE GENOMIC DNA]</scope>
</reference>
<dbReference type="AlphaFoldDB" id="A0AA86TZ53"/>
<comment type="caution">
    <text evidence="2">The sequence shown here is derived from an EMBL/GenBank/DDBJ whole genome shotgun (WGS) entry which is preliminary data.</text>
</comment>
<dbReference type="SUPFAM" id="SSF50985">
    <property type="entry name" value="RCC1/BLIP-II"/>
    <property type="match status" value="1"/>
</dbReference>